<dbReference type="PANTHER" id="PTHR24345:SF91">
    <property type="entry name" value="SERINE_THREONINE-PROTEIN KINASE PLK4"/>
    <property type="match status" value="1"/>
</dbReference>
<dbReference type="PROSITE" id="PS50011">
    <property type="entry name" value="PROTEIN_KINASE_DOM"/>
    <property type="match status" value="1"/>
</dbReference>
<organism evidence="8 9">
    <name type="scientific">Setaria digitata</name>
    <dbReference type="NCBI Taxonomy" id="48799"/>
    <lineage>
        <taxon>Eukaryota</taxon>
        <taxon>Metazoa</taxon>
        <taxon>Ecdysozoa</taxon>
        <taxon>Nematoda</taxon>
        <taxon>Chromadorea</taxon>
        <taxon>Rhabditida</taxon>
        <taxon>Spirurina</taxon>
        <taxon>Spiruromorpha</taxon>
        <taxon>Filarioidea</taxon>
        <taxon>Setariidae</taxon>
        <taxon>Setaria</taxon>
    </lineage>
</organism>
<name>A0A915PWZ7_9BILA</name>
<dbReference type="InterPro" id="IPR000719">
    <property type="entry name" value="Prot_kinase_dom"/>
</dbReference>
<accession>A0A915PWZ7</accession>
<dbReference type="GO" id="GO:0005634">
    <property type="term" value="C:nucleus"/>
    <property type="evidence" value="ECO:0007669"/>
    <property type="project" value="TreeGrafter"/>
</dbReference>
<evidence type="ECO:0000256" key="3">
    <source>
        <dbReference type="ARBA" id="ARBA00022741"/>
    </source>
</evidence>
<dbReference type="Pfam" id="PF00069">
    <property type="entry name" value="Pkinase"/>
    <property type="match status" value="1"/>
</dbReference>
<keyword evidence="3 6" id="KW-0547">Nucleotide-binding</keyword>
<evidence type="ECO:0000256" key="2">
    <source>
        <dbReference type="ARBA" id="ARBA00022679"/>
    </source>
</evidence>
<evidence type="ECO:0000256" key="6">
    <source>
        <dbReference type="PROSITE-ProRule" id="PRU10141"/>
    </source>
</evidence>
<keyword evidence="2" id="KW-0808">Transferase</keyword>
<dbReference type="WBParaSite" id="sdigi.contig317.g7385.t1">
    <property type="protein sequence ID" value="sdigi.contig317.g7385.t1"/>
    <property type="gene ID" value="sdigi.contig317.g7385"/>
</dbReference>
<dbReference type="PROSITE" id="PS00109">
    <property type="entry name" value="PROTEIN_KINASE_TYR"/>
    <property type="match status" value="1"/>
</dbReference>
<keyword evidence="5 6" id="KW-0067">ATP-binding</keyword>
<evidence type="ECO:0000256" key="5">
    <source>
        <dbReference type="ARBA" id="ARBA00022840"/>
    </source>
</evidence>
<sequence>MSRLESEYDDLEEIGRGGFGVVYRARCIAKGKEWSGRYVAVKKAGKLFHHQIVNMDIPMSSAYILRQLVSAVKHIHERNIIHRDLSAGNVLISSIREDKLFVKLADFGLATKLRKGDIARTMLGTPGYIAPQVYNRHYNQKADVYSLGGILHLMLTGNDPPRDREVNPFKETICLEGATLIQSMMDPNEERRITLGDISMSDFMRKVDGLSLPMSRSREASREKEYQIPVSHILFMIPAPVLFGKSNDQRETALSVLLLIPQPMTS</sequence>
<dbReference type="GO" id="GO:0004674">
    <property type="term" value="F:protein serine/threonine kinase activity"/>
    <property type="evidence" value="ECO:0007669"/>
    <property type="project" value="UniProtKB-KW"/>
</dbReference>
<dbReference type="GO" id="GO:0005524">
    <property type="term" value="F:ATP binding"/>
    <property type="evidence" value="ECO:0007669"/>
    <property type="project" value="UniProtKB-UniRule"/>
</dbReference>
<keyword evidence="4" id="KW-0418">Kinase</keyword>
<dbReference type="AlphaFoldDB" id="A0A915PWZ7"/>
<evidence type="ECO:0000259" key="7">
    <source>
        <dbReference type="PROSITE" id="PS50011"/>
    </source>
</evidence>
<evidence type="ECO:0000256" key="4">
    <source>
        <dbReference type="ARBA" id="ARBA00022777"/>
    </source>
</evidence>
<dbReference type="InterPro" id="IPR008266">
    <property type="entry name" value="Tyr_kinase_AS"/>
</dbReference>
<reference evidence="9" key="1">
    <citation type="submission" date="2022-11" db="UniProtKB">
        <authorList>
            <consortium name="WormBaseParasite"/>
        </authorList>
    </citation>
    <scope>IDENTIFICATION</scope>
</reference>
<dbReference type="Gene3D" id="1.10.510.10">
    <property type="entry name" value="Transferase(Phosphotransferase) domain 1"/>
    <property type="match status" value="2"/>
</dbReference>
<proteinExistence type="predicted"/>
<evidence type="ECO:0000313" key="8">
    <source>
        <dbReference type="Proteomes" id="UP000887581"/>
    </source>
</evidence>
<feature type="binding site" evidence="6">
    <location>
        <position position="43"/>
    </location>
    <ligand>
        <name>ATP</name>
        <dbReference type="ChEBI" id="CHEBI:30616"/>
    </ligand>
</feature>
<dbReference type="Proteomes" id="UP000887581">
    <property type="component" value="Unplaced"/>
</dbReference>
<evidence type="ECO:0000313" key="9">
    <source>
        <dbReference type="WBParaSite" id="sdigi.contig317.g7385.t1"/>
    </source>
</evidence>
<dbReference type="PANTHER" id="PTHR24345">
    <property type="entry name" value="SERINE/THREONINE-PROTEIN KINASE PLK"/>
    <property type="match status" value="1"/>
</dbReference>
<protein>
    <submittedName>
        <fullName evidence="9">Protein kinase domain-containing protein</fullName>
    </submittedName>
</protein>
<dbReference type="InterPro" id="IPR017441">
    <property type="entry name" value="Protein_kinase_ATP_BS"/>
</dbReference>
<dbReference type="PROSITE" id="PS00107">
    <property type="entry name" value="PROTEIN_KINASE_ATP"/>
    <property type="match status" value="1"/>
</dbReference>
<feature type="domain" description="Protein kinase" evidence="7">
    <location>
        <begin position="1"/>
        <end position="204"/>
    </location>
</feature>
<dbReference type="InterPro" id="IPR011009">
    <property type="entry name" value="Kinase-like_dom_sf"/>
</dbReference>
<keyword evidence="1" id="KW-0723">Serine/threonine-protein kinase</keyword>
<keyword evidence="8" id="KW-1185">Reference proteome</keyword>
<dbReference type="SUPFAM" id="SSF56112">
    <property type="entry name" value="Protein kinase-like (PK-like)"/>
    <property type="match status" value="1"/>
</dbReference>
<evidence type="ECO:0000256" key="1">
    <source>
        <dbReference type="ARBA" id="ARBA00022527"/>
    </source>
</evidence>